<proteinExistence type="predicted"/>
<accession>A0A4Y2X5S9</accession>
<dbReference type="AlphaFoldDB" id="A0A4Y2X5S9"/>
<reference evidence="1 2" key="1">
    <citation type="journal article" date="2019" name="Sci. Rep.">
        <title>Orb-weaving spider Araneus ventricosus genome elucidates the spidroin gene catalogue.</title>
        <authorList>
            <person name="Kono N."/>
            <person name="Nakamura H."/>
            <person name="Ohtoshi R."/>
            <person name="Moran D.A.P."/>
            <person name="Shinohara A."/>
            <person name="Yoshida Y."/>
            <person name="Fujiwara M."/>
            <person name="Mori M."/>
            <person name="Tomita M."/>
            <person name="Arakawa K."/>
        </authorList>
    </citation>
    <scope>NUCLEOTIDE SEQUENCE [LARGE SCALE GENOMIC DNA]</scope>
</reference>
<name>A0A4Y2X5S9_ARAVE</name>
<gene>
    <name evidence="1" type="ORF">AVEN_246819_1</name>
</gene>
<sequence length="90" mass="10271">MPTLQEKAILVKLFWLNQQNSTAAVKEFRRMKQIRRGPMPPYTLRKTIQKSETTGQLGILPGSGNKSRLLALKMWLLLSLKPAVSHRMVV</sequence>
<dbReference type="EMBL" id="BGPR01069736">
    <property type="protein sequence ID" value="GBO43342.1"/>
    <property type="molecule type" value="Genomic_DNA"/>
</dbReference>
<organism evidence="1 2">
    <name type="scientific">Araneus ventricosus</name>
    <name type="common">Orbweaver spider</name>
    <name type="synonym">Epeira ventricosa</name>
    <dbReference type="NCBI Taxonomy" id="182803"/>
    <lineage>
        <taxon>Eukaryota</taxon>
        <taxon>Metazoa</taxon>
        <taxon>Ecdysozoa</taxon>
        <taxon>Arthropoda</taxon>
        <taxon>Chelicerata</taxon>
        <taxon>Arachnida</taxon>
        <taxon>Araneae</taxon>
        <taxon>Araneomorphae</taxon>
        <taxon>Entelegynae</taxon>
        <taxon>Araneoidea</taxon>
        <taxon>Araneidae</taxon>
        <taxon>Araneus</taxon>
    </lineage>
</organism>
<evidence type="ECO:0000313" key="1">
    <source>
        <dbReference type="EMBL" id="GBO43342.1"/>
    </source>
</evidence>
<dbReference type="Proteomes" id="UP000499080">
    <property type="component" value="Unassembled WGS sequence"/>
</dbReference>
<comment type="caution">
    <text evidence="1">The sequence shown here is derived from an EMBL/GenBank/DDBJ whole genome shotgun (WGS) entry which is preliminary data.</text>
</comment>
<dbReference type="OrthoDB" id="6430321at2759"/>
<protein>
    <submittedName>
        <fullName evidence="1">Uncharacterized protein</fullName>
    </submittedName>
</protein>
<keyword evidence="2" id="KW-1185">Reference proteome</keyword>
<evidence type="ECO:0000313" key="2">
    <source>
        <dbReference type="Proteomes" id="UP000499080"/>
    </source>
</evidence>